<evidence type="ECO:0000256" key="1">
    <source>
        <dbReference type="SAM" id="Phobius"/>
    </source>
</evidence>
<keyword evidence="1" id="KW-0472">Membrane</keyword>
<organism evidence="2 3">
    <name type="scientific">Streptomyces chartreusis</name>
    <dbReference type="NCBI Taxonomy" id="1969"/>
    <lineage>
        <taxon>Bacteria</taxon>
        <taxon>Bacillati</taxon>
        <taxon>Actinomycetota</taxon>
        <taxon>Actinomycetes</taxon>
        <taxon>Kitasatosporales</taxon>
        <taxon>Streptomycetaceae</taxon>
        <taxon>Streptomyces</taxon>
    </lineage>
</organism>
<dbReference type="AlphaFoldDB" id="A0A7H8TKP2"/>
<evidence type="ECO:0000313" key="2">
    <source>
        <dbReference type="EMBL" id="QKZ24015.1"/>
    </source>
</evidence>
<keyword evidence="3" id="KW-1185">Reference proteome</keyword>
<feature type="transmembrane region" description="Helical" evidence="1">
    <location>
        <begin position="113"/>
        <end position="132"/>
    </location>
</feature>
<dbReference type="RefSeq" id="WP_176578607.1">
    <property type="nucleotide sequence ID" value="NZ_CBDRGH010000013.1"/>
</dbReference>
<keyword evidence="1" id="KW-0812">Transmembrane</keyword>
<keyword evidence="1" id="KW-1133">Transmembrane helix</keyword>
<name>A0A7H8TKP2_STRCX</name>
<evidence type="ECO:0000313" key="3">
    <source>
        <dbReference type="Proteomes" id="UP000509418"/>
    </source>
</evidence>
<protein>
    <submittedName>
        <fullName evidence="2">DUF3592 domain-containing protein</fullName>
    </submittedName>
</protein>
<accession>A0A7H8TKP2</accession>
<gene>
    <name evidence="2" type="ORF">HUT05_45745</name>
</gene>
<proteinExistence type="predicted"/>
<dbReference type="Proteomes" id="UP000509418">
    <property type="component" value="Chromosome"/>
</dbReference>
<dbReference type="EMBL" id="CP056041">
    <property type="protein sequence ID" value="QKZ24015.1"/>
    <property type="molecule type" value="Genomic_DNA"/>
</dbReference>
<reference evidence="2 3" key="1">
    <citation type="submission" date="2020-06" db="EMBL/GenBank/DDBJ databases">
        <title>Genome mining for natural products.</title>
        <authorList>
            <person name="Zhang B."/>
            <person name="Shi J."/>
            <person name="Ge H."/>
        </authorList>
    </citation>
    <scope>NUCLEOTIDE SEQUENCE [LARGE SCALE GENOMIC DNA]</scope>
    <source>
        <strain evidence="2 3">NA02069</strain>
    </source>
</reference>
<sequence>MSDSAGVVVCGAVALLLFGLAVREGLVVRRLQRAGIRAQGLVVDNTRDDWSDGHNLVPAIAFVDQQGHRVRFSPHVRGTGMNLEKGLEVQVLYEDGKPHTARVNMRKYMMGPAMWTLLGGAVFAGAGVLLALKN</sequence>